<dbReference type="Proteomes" id="UP001596997">
    <property type="component" value="Unassembled WGS sequence"/>
</dbReference>
<keyword evidence="1 3" id="KW-0732">Signal</keyword>
<reference evidence="6" key="1">
    <citation type="journal article" date="2019" name="Int. J. Syst. Evol. Microbiol.">
        <title>The Global Catalogue of Microorganisms (GCM) 10K type strain sequencing project: providing services to taxonomists for standard genome sequencing and annotation.</title>
        <authorList>
            <consortium name="The Broad Institute Genomics Platform"/>
            <consortium name="The Broad Institute Genome Sequencing Center for Infectious Disease"/>
            <person name="Wu L."/>
            <person name="Ma J."/>
        </authorList>
    </citation>
    <scope>NUCLEOTIDE SEQUENCE [LARGE SCALE GENOMIC DNA]</scope>
    <source>
        <strain evidence="6">CCUG 62114</strain>
    </source>
</reference>
<name>A0ABW3I4E7_9FLAO</name>
<dbReference type="NCBIfam" id="TIGR04183">
    <property type="entry name" value="Por_Secre_tail"/>
    <property type="match status" value="1"/>
</dbReference>
<evidence type="ECO:0000256" key="1">
    <source>
        <dbReference type="ARBA" id="ARBA00022729"/>
    </source>
</evidence>
<dbReference type="InterPro" id="IPR026444">
    <property type="entry name" value="Secre_tail"/>
</dbReference>
<evidence type="ECO:0000259" key="4">
    <source>
        <dbReference type="Pfam" id="PF18962"/>
    </source>
</evidence>
<feature type="compositionally biased region" description="Polar residues" evidence="2">
    <location>
        <begin position="464"/>
        <end position="478"/>
    </location>
</feature>
<feature type="signal peptide" evidence="3">
    <location>
        <begin position="1"/>
        <end position="19"/>
    </location>
</feature>
<dbReference type="Pfam" id="PF13583">
    <property type="entry name" value="Reprolysin_4"/>
    <property type="match status" value="1"/>
</dbReference>
<dbReference type="RefSeq" id="WP_377716201.1">
    <property type="nucleotide sequence ID" value="NZ_JBHTJM010000009.1"/>
</dbReference>
<feature type="domain" description="Secretion system C-terminal sorting" evidence="4">
    <location>
        <begin position="666"/>
        <end position="742"/>
    </location>
</feature>
<evidence type="ECO:0000313" key="6">
    <source>
        <dbReference type="Proteomes" id="UP001596997"/>
    </source>
</evidence>
<keyword evidence="6" id="KW-1185">Reference proteome</keyword>
<organism evidence="5 6">
    <name type="scientific">Pseudofulvibacter geojedonensis</name>
    <dbReference type="NCBI Taxonomy" id="1123758"/>
    <lineage>
        <taxon>Bacteria</taxon>
        <taxon>Pseudomonadati</taxon>
        <taxon>Bacteroidota</taxon>
        <taxon>Flavobacteriia</taxon>
        <taxon>Flavobacteriales</taxon>
        <taxon>Flavobacteriaceae</taxon>
        <taxon>Pseudofulvibacter</taxon>
    </lineage>
</organism>
<dbReference type="Gene3D" id="2.60.40.10">
    <property type="entry name" value="Immunoglobulins"/>
    <property type="match status" value="1"/>
</dbReference>
<protein>
    <submittedName>
        <fullName evidence="5">Reprolysin-like metallopeptidase</fullName>
    </submittedName>
</protein>
<evidence type="ECO:0000256" key="2">
    <source>
        <dbReference type="SAM" id="MobiDB-lite"/>
    </source>
</evidence>
<dbReference type="Gene3D" id="3.40.390.10">
    <property type="entry name" value="Collagenase (Catalytic Domain)"/>
    <property type="match status" value="1"/>
</dbReference>
<evidence type="ECO:0000256" key="3">
    <source>
        <dbReference type="SAM" id="SignalP"/>
    </source>
</evidence>
<feature type="region of interest" description="Disordered" evidence="2">
    <location>
        <begin position="464"/>
        <end position="489"/>
    </location>
</feature>
<dbReference type="SUPFAM" id="SSF55486">
    <property type="entry name" value="Metalloproteases ('zincins'), catalytic domain"/>
    <property type="match status" value="1"/>
</dbReference>
<proteinExistence type="predicted"/>
<sequence length="743" mass="79453">MKKITLSTFLLFFSVIAFSQVNLWKKTSDKSTNRLEKTLRKSTPKEYNLYQLNLNDLKAELASVSTAKSSSKTLIIPGPYKTFQKFEVIEASNLAPELAAQFPNIKSYIGKGLDDPTAIARFSIANDGLHIMISSGKYSTFYIDPYTKNNENYIAYTKSSLPELVNDFNCLVDNTASALDKISSENQVFASNDGNLRTYRLALACTGEYAQFHLNQQGVPGSATDAVKKAAVLSAMNTTMTRVNGVYERDVAVRMVIVANNTSVIFLNAATDNLDNNDAGTLIDQSQTVCDANIGSANYDIGHTFSTGGGGLAALGVPCINGSKAQGITGSSTPMGDPYDIDYVAHELGHQFGANHTQNNSCNRNNATAVEPGSGSTIMGYAGICPPNVQSNSDAHFHAASIAEMLAVISGNTCDVETSANNAAPTINPIPNYTVPKSTPLVLQGNATDADSGDALTYCWEQTDTTPATQPPVSTNTAGPAFRSLSPSTSPDRYLPVLSRVLAGHTTSADGWEVIPSVARTMNFALTVRDNHVGGGITTRENTTITVNGSAGPFTVSSQNSNVTWNGGETKTITWNKANTDVAPVNCSNVKILLSIDGGATFPTVLAASTPNDGSHSITVPGVGNSTQARIMVMGVDNIFYNVNSTNFTINSVLGVNDFSFGNFNLYPNPSTGQINLSFTKIDNSATTINLFDVRGRLINTQSYSNNNINFNETLNFQSVETGIYFLTIRNGAKEQTKKIIIK</sequence>
<comment type="caution">
    <text evidence="5">The sequence shown here is derived from an EMBL/GenBank/DDBJ whole genome shotgun (WGS) entry which is preliminary data.</text>
</comment>
<accession>A0ABW3I4E7</accession>
<feature type="chain" id="PRO_5047383350" evidence="3">
    <location>
        <begin position="20"/>
        <end position="743"/>
    </location>
</feature>
<dbReference type="InterPro" id="IPR024079">
    <property type="entry name" value="MetalloPept_cat_dom_sf"/>
</dbReference>
<dbReference type="Pfam" id="PF18962">
    <property type="entry name" value="Por_Secre_tail"/>
    <property type="match status" value="1"/>
</dbReference>
<dbReference type="EMBL" id="JBHTJM010000009">
    <property type="protein sequence ID" value="MFD0964661.1"/>
    <property type="molecule type" value="Genomic_DNA"/>
</dbReference>
<evidence type="ECO:0000313" key="5">
    <source>
        <dbReference type="EMBL" id="MFD0964661.1"/>
    </source>
</evidence>
<dbReference type="InterPro" id="IPR013783">
    <property type="entry name" value="Ig-like_fold"/>
</dbReference>
<gene>
    <name evidence="5" type="ORF">ACFQ1O_11655</name>
</gene>